<keyword evidence="3" id="KW-1185">Reference proteome</keyword>
<reference evidence="2" key="1">
    <citation type="submission" date="2018-11" db="EMBL/GenBank/DDBJ databases">
        <authorList>
            <consortium name="Pathogen Informatics"/>
        </authorList>
    </citation>
    <scope>NUCLEOTIDE SEQUENCE</scope>
</reference>
<organism evidence="2 3">
    <name type="scientific">Protopolystoma xenopodis</name>
    <dbReference type="NCBI Taxonomy" id="117903"/>
    <lineage>
        <taxon>Eukaryota</taxon>
        <taxon>Metazoa</taxon>
        <taxon>Spiralia</taxon>
        <taxon>Lophotrochozoa</taxon>
        <taxon>Platyhelminthes</taxon>
        <taxon>Monogenea</taxon>
        <taxon>Polyopisthocotylea</taxon>
        <taxon>Polystomatidea</taxon>
        <taxon>Polystomatidae</taxon>
        <taxon>Protopolystoma</taxon>
    </lineage>
</organism>
<evidence type="ECO:0000313" key="3">
    <source>
        <dbReference type="Proteomes" id="UP000784294"/>
    </source>
</evidence>
<feature type="region of interest" description="Disordered" evidence="1">
    <location>
        <begin position="66"/>
        <end position="97"/>
    </location>
</feature>
<sequence length="190" mass="21766">MFFSPPNLYGKCYGRILLRVVWGEAERLRAVCMRNPLAMGKARFLRSVEQERRNYVVLFCSPLRQSRPSLRDSHSAPASSPPRFKQHKAPEDVRPSIVLPPPLTSYTHTHTVKYIYSYTHIQTQIYILTQDTATRRQTSKEERPQSNGRLLDRRKSHATSQTGRGEEDIGTAETPLRPTPDSAWARICAT</sequence>
<accession>A0A3S5A905</accession>
<proteinExistence type="predicted"/>
<evidence type="ECO:0000313" key="2">
    <source>
        <dbReference type="EMBL" id="VEL10251.1"/>
    </source>
</evidence>
<name>A0A3S5A905_9PLAT</name>
<comment type="caution">
    <text evidence="2">The sequence shown here is derived from an EMBL/GenBank/DDBJ whole genome shotgun (WGS) entry which is preliminary data.</text>
</comment>
<feature type="region of interest" description="Disordered" evidence="1">
    <location>
        <begin position="133"/>
        <end position="190"/>
    </location>
</feature>
<dbReference type="Proteomes" id="UP000784294">
    <property type="component" value="Unassembled WGS sequence"/>
</dbReference>
<dbReference type="AlphaFoldDB" id="A0A3S5A905"/>
<gene>
    <name evidence="2" type="ORF">PXEA_LOCUS3691</name>
</gene>
<protein>
    <submittedName>
        <fullName evidence="2">Uncharacterized protein</fullName>
    </submittedName>
</protein>
<dbReference type="EMBL" id="CAAALY010008474">
    <property type="protein sequence ID" value="VEL10251.1"/>
    <property type="molecule type" value="Genomic_DNA"/>
</dbReference>
<evidence type="ECO:0000256" key="1">
    <source>
        <dbReference type="SAM" id="MobiDB-lite"/>
    </source>
</evidence>